<reference evidence="5" key="1">
    <citation type="submission" date="2017-02" db="UniProtKB">
        <authorList>
            <consortium name="WormBaseParasite"/>
        </authorList>
    </citation>
    <scope>IDENTIFICATION</scope>
</reference>
<evidence type="ECO:0000256" key="3">
    <source>
        <dbReference type="RuleBase" id="RU610713"/>
    </source>
</evidence>
<dbReference type="PANTHER" id="PTHR11769">
    <property type="entry name" value="HYALURONIDASE"/>
    <property type="match status" value="1"/>
</dbReference>
<evidence type="ECO:0000313" key="4">
    <source>
        <dbReference type="Proteomes" id="UP000046392"/>
    </source>
</evidence>
<evidence type="ECO:0000256" key="2">
    <source>
        <dbReference type="ARBA" id="ARBA00023157"/>
    </source>
</evidence>
<dbReference type="GO" id="GO:0004415">
    <property type="term" value="F:hyalurononglucosaminidase activity"/>
    <property type="evidence" value="ECO:0007669"/>
    <property type="project" value="UniProtKB-UniRule"/>
</dbReference>
<name>A0A0N5CA50_STREA</name>
<keyword evidence="2" id="KW-1015">Disulfide bond</keyword>
<dbReference type="WBParaSite" id="SPAL_0001477600.1">
    <property type="protein sequence ID" value="SPAL_0001477600.1"/>
    <property type="gene ID" value="SPAL_0001477600"/>
</dbReference>
<dbReference type="Proteomes" id="UP000046392">
    <property type="component" value="Unplaced"/>
</dbReference>
<keyword evidence="4" id="KW-1185">Reference proteome</keyword>
<dbReference type="EC" id="3.2.1.35" evidence="3"/>
<dbReference type="InterPro" id="IPR013785">
    <property type="entry name" value="Aldolase_TIM"/>
</dbReference>
<proteinExistence type="inferred from homology"/>
<accession>A0A0N5CA50</accession>
<comment type="similarity">
    <text evidence="1 3">Belongs to the glycosyl hydrolase 56 family.</text>
</comment>
<dbReference type="Gene3D" id="3.20.20.70">
    <property type="entry name" value="Aldolase class I"/>
    <property type="match status" value="1"/>
</dbReference>
<sequence length="328" mass="38886">MPNSAILVNISEHLKKLGQSIKNIITDKHFNGLAIIDIEEWRPTYDSNWSSKRVYQEESVKLVLKDKKFLNKTEAINLAKLQFDKAAFRFFYATLKMCKLLRPRAFWGFYGFPTCNENAQNRNWSFCFPEISNKMISFLKYADVIYPSPYIVPGQNYTVKSFFVREVLKETNRIVEEIMRLGYGKKLIYVYNKIEVDPFVAKPKNIEFFDPYYLCIVYDNCVLHNVDGVIVWSTSKNMKERCHYIKDYVDHIFGPHIKFLQLYSQYLRNKISFNHKRNMLNRNLMSINKCNRILTLKNINKWCHTNFYGPNCFYSKLISSGIYNQLNS</sequence>
<dbReference type="STRING" id="174720.A0A0N5CA50"/>
<dbReference type="InterPro" id="IPR018155">
    <property type="entry name" value="Hyaluronidase"/>
</dbReference>
<dbReference type="PRINTS" id="PR00846">
    <property type="entry name" value="GLHYDRLASE56"/>
</dbReference>
<dbReference type="GO" id="GO:0005975">
    <property type="term" value="P:carbohydrate metabolic process"/>
    <property type="evidence" value="ECO:0007669"/>
    <property type="project" value="InterPro"/>
</dbReference>
<dbReference type="SUPFAM" id="SSF51445">
    <property type="entry name" value="(Trans)glycosidases"/>
    <property type="match status" value="1"/>
</dbReference>
<dbReference type="GO" id="GO:0030214">
    <property type="term" value="P:hyaluronan catabolic process"/>
    <property type="evidence" value="ECO:0007669"/>
    <property type="project" value="TreeGrafter"/>
</dbReference>
<evidence type="ECO:0000256" key="1">
    <source>
        <dbReference type="ARBA" id="ARBA00008871"/>
    </source>
</evidence>
<evidence type="ECO:0000313" key="5">
    <source>
        <dbReference type="WBParaSite" id="SPAL_0001477600.1"/>
    </source>
</evidence>
<keyword evidence="3" id="KW-0378">Hydrolase</keyword>
<dbReference type="InterPro" id="IPR017853">
    <property type="entry name" value="GH"/>
</dbReference>
<organism evidence="4 5">
    <name type="scientific">Strongyloides papillosus</name>
    <name type="common">Intestinal threadworm</name>
    <dbReference type="NCBI Taxonomy" id="174720"/>
    <lineage>
        <taxon>Eukaryota</taxon>
        <taxon>Metazoa</taxon>
        <taxon>Ecdysozoa</taxon>
        <taxon>Nematoda</taxon>
        <taxon>Chromadorea</taxon>
        <taxon>Rhabditida</taxon>
        <taxon>Tylenchina</taxon>
        <taxon>Panagrolaimomorpha</taxon>
        <taxon>Strongyloidoidea</taxon>
        <taxon>Strongyloididae</taxon>
        <taxon>Strongyloides</taxon>
    </lineage>
</organism>
<keyword evidence="3" id="KW-0326">Glycosidase</keyword>
<comment type="catalytic activity">
    <reaction evidence="3">
        <text>Random hydrolysis of (1-&gt;4)-linkages between N-acetyl-beta-D-glucosamine and D-glucuronate residues in hyaluronate.</text>
        <dbReference type="EC" id="3.2.1.35"/>
    </reaction>
</comment>
<dbReference type="AlphaFoldDB" id="A0A0N5CA50"/>
<protein>
    <recommendedName>
        <fullName evidence="3">Hyaluronidase</fullName>
        <ecNumber evidence="3">3.2.1.35</ecNumber>
    </recommendedName>
</protein>
<dbReference type="PANTHER" id="PTHR11769:SF35">
    <property type="entry name" value="HYALURONIDASE"/>
    <property type="match status" value="1"/>
</dbReference>
<dbReference type="Pfam" id="PF01630">
    <property type="entry name" value="Glyco_hydro_56"/>
    <property type="match status" value="1"/>
</dbReference>